<feature type="non-terminal residue" evidence="1">
    <location>
        <position position="1"/>
    </location>
</feature>
<name>A0A815WV61_9BILA</name>
<evidence type="ECO:0000313" key="1">
    <source>
        <dbReference type="EMBL" id="CAF1550751.1"/>
    </source>
</evidence>
<gene>
    <name evidence="2" type="ORF">JXQ802_LOCUS57932</name>
    <name evidence="1" type="ORF">PYM288_LOCUS41325</name>
</gene>
<evidence type="ECO:0000313" key="4">
    <source>
        <dbReference type="Proteomes" id="UP000663870"/>
    </source>
</evidence>
<evidence type="ECO:0000313" key="3">
    <source>
        <dbReference type="Proteomes" id="UP000663854"/>
    </source>
</evidence>
<accession>A0A815WV61</accession>
<organism evidence="1 3">
    <name type="scientific">Rotaria sordida</name>
    <dbReference type="NCBI Taxonomy" id="392033"/>
    <lineage>
        <taxon>Eukaryota</taxon>
        <taxon>Metazoa</taxon>
        <taxon>Spiralia</taxon>
        <taxon>Gnathifera</taxon>
        <taxon>Rotifera</taxon>
        <taxon>Eurotatoria</taxon>
        <taxon>Bdelloidea</taxon>
        <taxon>Philodinida</taxon>
        <taxon>Philodinidae</taxon>
        <taxon>Rotaria</taxon>
    </lineage>
</organism>
<proteinExistence type="predicted"/>
<dbReference type="EMBL" id="CAJNOH010013968">
    <property type="protein sequence ID" value="CAF1550751.1"/>
    <property type="molecule type" value="Genomic_DNA"/>
</dbReference>
<dbReference type="Proteomes" id="UP000663854">
    <property type="component" value="Unassembled WGS sequence"/>
</dbReference>
<protein>
    <submittedName>
        <fullName evidence="1">Uncharacterized protein</fullName>
    </submittedName>
</protein>
<keyword evidence="4" id="KW-1185">Reference proteome</keyword>
<reference evidence="1" key="1">
    <citation type="submission" date="2021-02" db="EMBL/GenBank/DDBJ databases">
        <authorList>
            <person name="Nowell W R."/>
        </authorList>
    </citation>
    <scope>NUCLEOTIDE SEQUENCE</scope>
</reference>
<sequence length="37" mass="4385">LENKNIINSTVFIDLQQWIITILKSIKQPLKQDNDYP</sequence>
<dbReference type="AlphaFoldDB" id="A0A815WV61"/>
<comment type="caution">
    <text evidence="1">The sequence shown here is derived from an EMBL/GenBank/DDBJ whole genome shotgun (WGS) entry which is preliminary data.</text>
</comment>
<evidence type="ECO:0000313" key="2">
    <source>
        <dbReference type="EMBL" id="CAF1673183.1"/>
    </source>
</evidence>
<dbReference type="EMBL" id="CAJNOL010015860">
    <property type="protein sequence ID" value="CAF1673183.1"/>
    <property type="molecule type" value="Genomic_DNA"/>
</dbReference>
<dbReference type="Proteomes" id="UP000663870">
    <property type="component" value="Unassembled WGS sequence"/>
</dbReference>